<keyword evidence="3" id="KW-1185">Reference proteome</keyword>
<dbReference type="AlphaFoldDB" id="A0A368Z2R5"/>
<protein>
    <submittedName>
        <fullName evidence="2">Toxin ParE1/3/4</fullName>
    </submittedName>
</protein>
<name>A0A368Z2R5_9HYPH</name>
<dbReference type="Pfam" id="PF05016">
    <property type="entry name" value="ParE_toxin"/>
    <property type="match status" value="1"/>
</dbReference>
<evidence type="ECO:0000256" key="1">
    <source>
        <dbReference type="ARBA" id="ARBA00022649"/>
    </source>
</evidence>
<dbReference type="InterPro" id="IPR035093">
    <property type="entry name" value="RelE/ParE_toxin_dom_sf"/>
</dbReference>
<accession>A0A368Z2R5</accession>
<dbReference type="OrthoDB" id="9814952at2"/>
<comment type="caution">
    <text evidence="2">The sequence shown here is derived from an EMBL/GenBank/DDBJ whole genome shotgun (WGS) entry which is preliminary data.</text>
</comment>
<sequence length="101" mass="11811">MTHRVLFSPQANIDLRELYLYIAADAGRARAIAYLERIEIYCRGFANFPERGMKRDDLWPGLRVVGFERRVTIAFHFDTDTVTFDRILYGGRDLPNQVEQD</sequence>
<organism evidence="2 3">
    <name type="scientific">Phyllobacterium bourgognense</name>
    <dbReference type="NCBI Taxonomy" id="314236"/>
    <lineage>
        <taxon>Bacteria</taxon>
        <taxon>Pseudomonadati</taxon>
        <taxon>Pseudomonadota</taxon>
        <taxon>Alphaproteobacteria</taxon>
        <taxon>Hyphomicrobiales</taxon>
        <taxon>Phyllobacteriaceae</taxon>
        <taxon>Phyllobacterium</taxon>
    </lineage>
</organism>
<reference evidence="2 3" key="1">
    <citation type="submission" date="2018-07" db="EMBL/GenBank/DDBJ databases">
        <title>Genomic Encyclopedia of Type Strains, Phase III (KMG-III): the genomes of soil and plant-associated and newly described type strains.</title>
        <authorList>
            <person name="Whitman W."/>
        </authorList>
    </citation>
    <scope>NUCLEOTIDE SEQUENCE [LARGE SCALE GENOMIC DNA]</scope>
    <source>
        <strain evidence="2 3">31-25a</strain>
    </source>
</reference>
<dbReference type="EMBL" id="QPJM01000003">
    <property type="protein sequence ID" value="RCW85517.1"/>
    <property type="molecule type" value="Genomic_DNA"/>
</dbReference>
<gene>
    <name evidence="2" type="ORF">C7476_103362</name>
</gene>
<dbReference type="RefSeq" id="WP_114429344.1">
    <property type="nucleotide sequence ID" value="NZ_QPJM01000003.1"/>
</dbReference>
<keyword evidence="1" id="KW-1277">Toxin-antitoxin system</keyword>
<proteinExistence type="predicted"/>
<dbReference type="Proteomes" id="UP000253324">
    <property type="component" value="Unassembled WGS sequence"/>
</dbReference>
<dbReference type="Gene3D" id="3.30.2310.20">
    <property type="entry name" value="RelE-like"/>
    <property type="match status" value="1"/>
</dbReference>
<dbReference type="InterPro" id="IPR007712">
    <property type="entry name" value="RelE/ParE_toxin"/>
</dbReference>
<evidence type="ECO:0000313" key="2">
    <source>
        <dbReference type="EMBL" id="RCW85517.1"/>
    </source>
</evidence>
<evidence type="ECO:0000313" key="3">
    <source>
        <dbReference type="Proteomes" id="UP000253324"/>
    </source>
</evidence>